<keyword evidence="2" id="KW-1185">Reference proteome</keyword>
<proteinExistence type="predicted"/>
<dbReference type="Proteomes" id="UP000008632">
    <property type="component" value="Chromosome"/>
</dbReference>
<reference evidence="1 2" key="1">
    <citation type="submission" date="2011-01" db="EMBL/GenBank/DDBJ databases">
        <title>Complete sequence of Pseudoxanthomonas suwonensis 11-1.</title>
        <authorList>
            <consortium name="US DOE Joint Genome Institute"/>
            <person name="Lucas S."/>
            <person name="Copeland A."/>
            <person name="Lapidus A."/>
            <person name="Cheng J.-F."/>
            <person name="Goodwin L."/>
            <person name="Pitluck S."/>
            <person name="Teshima H."/>
            <person name="Detter J.C."/>
            <person name="Han C."/>
            <person name="Tapia R."/>
            <person name="Land M."/>
            <person name="Hauser L."/>
            <person name="Kyrpides N."/>
            <person name="Ivanova N."/>
            <person name="Ovchinnikova G."/>
            <person name="Siebers A.K."/>
            <person name="Allgaier M."/>
            <person name="Thelen M.P."/>
            <person name="Hugenholtz P."/>
            <person name="Gladden J."/>
            <person name="Woyke T."/>
        </authorList>
    </citation>
    <scope>NUCLEOTIDE SEQUENCE [LARGE SCALE GENOMIC DNA]</scope>
    <source>
        <strain evidence="2">11-1</strain>
    </source>
</reference>
<dbReference type="RefSeq" id="WP_013536382.1">
    <property type="nucleotide sequence ID" value="NC_014924.1"/>
</dbReference>
<dbReference type="EMBL" id="CP002446">
    <property type="protein sequence ID" value="ADV28556.1"/>
    <property type="molecule type" value="Genomic_DNA"/>
</dbReference>
<dbReference type="AlphaFoldDB" id="E6WWK7"/>
<evidence type="ECO:0000313" key="2">
    <source>
        <dbReference type="Proteomes" id="UP000008632"/>
    </source>
</evidence>
<evidence type="ECO:0000313" key="1">
    <source>
        <dbReference type="EMBL" id="ADV28556.1"/>
    </source>
</evidence>
<protein>
    <submittedName>
        <fullName evidence="1">Uncharacterized protein</fullName>
    </submittedName>
</protein>
<name>E6WWK7_PSEUU</name>
<dbReference type="KEGG" id="psu:Psesu_2729"/>
<gene>
    <name evidence="1" type="ordered locus">Psesu_2729</name>
</gene>
<organism evidence="1 2">
    <name type="scientific">Pseudoxanthomonas suwonensis (strain 11-1)</name>
    <dbReference type="NCBI Taxonomy" id="743721"/>
    <lineage>
        <taxon>Bacteria</taxon>
        <taxon>Pseudomonadati</taxon>
        <taxon>Pseudomonadota</taxon>
        <taxon>Gammaproteobacteria</taxon>
        <taxon>Lysobacterales</taxon>
        <taxon>Lysobacteraceae</taxon>
        <taxon>Pseudoxanthomonas</taxon>
    </lineage>
</organism>
<dbReference type="HOGENOM" id="CLU_3011018_0_0_6"/>
<accession>E6WWK7</accession>
<dbReference type="STRING" id="743721.Psesu_2729"/>
<sequence length="56" mass="5903">MRTLSSVELEHVGGGVRIVLALGAAIAWAHANRASLLAIGQAAKEEDERLSSECED</sequence>